<dbReference type="GO" id="GO:0046872">
    <property type="term" value="F:metal ion binding"/>
    <property type="evidence" value="ECO:0007669"/>
    <property type="project" value="UniProtKB-KW"/>
</dbReference>
<reference evidence="7 8" key="1">
    <citation type="submission" date="2019-03" db="EMBL/GenBank/DDBJ databases">
        <title>Genomic Encyclopedia of Type Strains, Phase IV (KMG-IV): sequencing the most valuable type-strain genomes for metagenomic binning, comparative biology and taxonomic classification.</title>
        <authorList>
            <person name="Goeker M."/>
        </authorList>
    </citation>
    <scope>NUCLEOTIDE SEQUENCE [LARGE SCALE GENOMIC DNA]</scope>
    <source>
        <strain evidence="7 8">DSM 102969</strain>
    </source>
</reference>
<dbReference type="GO" id="GO:0020037">
    <property type="term" value="F:heme binding"/>
    <property type="evidence" value="ECO:0007669"/>
    <property type="project" value="InterPro"/>
</dbReference>
<keyword evidence="1" id="KW-0813">Transport</keyword>
<evidence type="ECO:0000313" key="7">
    <source>
        <dbReference type="EMBL" id="TDP87603.1"/>
    </source>
</evidence>
<accession>A0A4R6RLR4</accession>
<protein>
    <submittedName>
        <fullName evidence="7">Hemoglobin</fullName>
    </submittedName>
</protein>
<dbReference type="InterPro" id="IPR001486">
    <property type="entry name" value="Hemoglobin_trunc"/>
</dbReference>
<dbReference type="OrthoDB" id="9790913at2"/>
<proteinExistence type="inferred from homology"/>
<dbReference type="GO" id="GO:0005344">
    <property type="term" value="F:oxygen carrier activity"/>
    <property type="evidence" value="ECO:0007669"/>
    <property type="project" value="InterPro"/>
</dbReference>
<dbReference type="InterPro" id="IPR044203">
    <property type="entry name" value="GlbO/GLB3-like"/>
</dbReference>
<dbReference type="PANTHER" id="PTHR47366:SF1">
    <property type="entry name" value="TWO-ON-TWO HEMOGLOBIN-3"/>
    <property type="match status" value="1"/>
</dbReference>
<dbReference type="Gene3D" id="1.10.490.10">
    <property type="entry name" value="Globins"/>
    <property type="match status" value="1"/>
</dbReference>
<dbReference type="Proteomes" id="UP000294547">
    <property type="component" value="Unassembled WGS sequence"/>
</dbReference>
<evidence type="ECO:0000313" key="8">
    <source>
        <dbReference type="Proteomes" id="UP000294547"/>
    </source>
</evidence>
<dbReference type="InterPro" id="IPR009050">
    <property type="entry name" value="Globin-like_sf"/>
</dbReference>
<dbReference type="RefSeq" id="WP_126535289.1">
    <property type="nucleotide sequence ID" value="NZ_BSPM01000008.1"/>
</dbReference>
<evidence type="ECO:0000256" key="4">
    <source>
        <dbReference type="ARBA" id="ARBA00023004"/>
    </source>
</evidence>
<dbReference type="SUPFAM" id="SSF46458">
    <property type="entry name" value="Globin-like"/>
    <property type="match status" value="1"/>
</dbReference>
<evidence type="ECO:0000256" key="5">
    <source>
        <dbReference type="ARBA" id="ARBA00034496"/>
    </source>
</evidence>
<evidence type="ECO:0000256" key="3">
    <source>
        <dbReference type="ARBA" id="ARBA00022723"/>
    </source>
</evidence>
<comment type="caution">
    <text evidence="7">The sequence shown here is derived from an EMBL/GenBank/DDBJ whole genome shotgun (WGS) entry which is preliminary data.</text>
</comment>
<evidence type="ECO:0000256" key="1">
    <source>
        <dbReference type="ARBA" id="ARBA00022448"/>
    </source>
</evidence>
<comment type="similarity">
    <text evidence="5">Belongs to the truncated hemoglobin family. Group II subfamily.</text>
</comment>
<sequence>MSDADGVQVTPYEAVGGEAAIRRLVARFYALMDELPEAAACRAIHPPSLKAAEEKLYEYLTGWLGGPPLFTDKHGPPMLRARHLRAPISGPEIDGWLLCFLRAWNETIHAPAVTAAVLPQIERLAHHMRNREDAA</sequence>
<gene>
    <name evidence="7" type="ORF">EDD54_1502</name>
</gene>
<dbReference type="CDD" id="cd14773">
    <property type="entry name" value="TrHb2_PhHbO-like_O"/>
    <property type="match status" value="1"/>
</dbReference>
<evidence type="ECO:0000256" key="6">
    <source>
        <dbReference type="PIRSR" id="PIRSR601486-1"/>
    </source>
</evidence>
<keyword evidence="3" id="KW-0479">Metal-binding</keyword>
<organism evidence="7 8">
    <name type="scientific">Oharaeibacter diazotrophicus</name>
    <dbReference type="NCBI Taxonomy" id="1920512"/>
    <lineage>
        <taxon>Bacteria</taxon>
        <taxon>Pseudomonadati</taxon>
        <taxon>Pseudomonadota</taxon>
        <taxon>Alphaproteobacteria</taxon>
        <taxon>Hyphomicrobiales</taxon>
        <taxon>Pleomorphomonadaceae</taxon>
        <taxon>Oharaeibacter</taxon>
    </lineage>
</organism>
<dbReference type="AlphaFoldDB" id="A0A4R6RLR4"/>
<dbReference type="EMBL" id="SNXY01000006">
    <property type="protein sequence ID" value="TDP87603.1"/>
    <property type="molecule type" value="Genomic_DNA"/>
</dbReference>
<evidence type="ECO:0000256" key="2">
    <source>
        <dbReference type="ARBA" id="ARBA00022617"/>
    </source>
</evidence>
<dbReference type="InterPro" id="IPR012292">
    <property type="entry name" value="Globin/Proto"/>
</dbReference>
<keyword evidence="2 6" id="KW-0349">Heme</keyword>
<feature type="binding site" description="distal binding residue" evidence="6">
    <location>
        <position position="126"/>
    </location>
    <ligand>
        <name>heme</name>
        <dbReference type="ChEBI" id="CHEBI:30413"/>
    </ligand>
    <ligandPart>
        <name>Fe</name>
        <dbReference type="ChEBI" id="CHEBI:18248"/>
    </ligandPart>
</feature>
<dbReference type="PANTHER" id="PTHR47366">
    <property type="entry name" value="TWO-ON-TWO HEMOGLOBIN-3"/>
    <property type="match status" value="1"/>
</dbReference>
<dbReference type="Pfam" id="PF01152">
    <property type="entry name" value="Bac_globin"/>
    <property type="match status" value="1"/>
</dbReference>
<dbReference type="GO" id="GO:0019825">
    <property type="term" value="F:oxygen binding"/>
    <property type="evidence" value="ECO:0007669"/>
    <property type="project" value="InterPro"/>
</dbReference>
<keyword evidence="4" id="KW-0408">Iron</keyword>
<name>A0A4R6RLR4_9HYPH</name>
<keyword evidence="8" id="KW-1185">Reference proteome</keyword>